<evidence type="ECO:0000313" key="7">
    <source>
        <dbReference type="Proteomes" id="UP000274909"/>
    </source>
</evidence>
<dbReference type="Proteomes" id="UP000274909">
    <property type="component" value="Unassembled WGS sequence"/>
</dbReference>
<keyword evidence="7" id="KW-1185">Reference proteome</keyword>
<dbReference type="RefSeq" id="WP_127046961.1">
    <property type="nucleotide sequence ID" value="NZ_RZGZ01000001.1"/>
</dbReference>
<dbReference type="PANTHER" id="PTHR43103">
    <property type="entry name" value="NUCLEOSIDE-DIPHOSPHATE-SUGAR EPIMERASE"/>
    <property type="match status" value="1"/>
</dbReference>
<comment type="similarity">
    <text evidence="1">Belongs to the NAD(P)-dependent epimerase/dehydratase family.</text>
</comment>
<feature type="region of interest" description="Disordered" evidence="4">
    <location>
        <begin position="292"/>
        <end position="323"/>
    </location>
</feature>
<feature type="domain" description="NAD-dependent epimerase/dehydratase" evidence="5">
    <location>
        <begin position="13"/>
        <end position="179"/>
    </location>
</feature>
<keyword evidence="3" id="KW-0520">NAD</keyword>
<comment type="caution">
    <text evidence="6">The sequence shown here is derived from an EMBL/GenBank/DDBJ whole genome shotgun (WGS) entry which is preliminary data.</text>
</comment>
<evidence type="ECO:0000256" key="2">
    <source>
        <dbReference type="ARBA" id="ARBA00023002"/>
    </source>
</evidence>
<gene>
    <name evidence="6" type="ORF">ELQ94_02900</name>
</gene>
<dbReference type="Pfam" id="PF01370">
    <property type="entry name" value="Epimerase"/>
    <property type="match status" value="1"/>
</dbReference>
<dbReference type="OrthoDB" id="8770295at2"/>
<dbReference type="PANTHER" id="PTHR43103:SF5">
    <property type="entry name" value="4-EPIMERASE, PUTATIVE (AFU_ORTHOLOGUE AFUA_7G00360)-RELATED"/>
    <property type="match status" value="1"/>
</dbReference>
<sequence length="323" mass="34127">MLDDSALDGIDRVLVTGADGRVGRAACDALTSRGVAVTGLALDWTAESSADRLVTGDARDRVAVAEALDGVDAIVHTAAIAHPSLGDAVTVFGVNTISTLNVLSSAGERGIRRAVICSSINAFGVPMNHHDIAPAYYPLDEDMPVALDDWYSLSKLTDENTARMAASRWGMSIVALRLPFVRSGAELLEYSRRLSNDPDSFATLAKEGWSYIAVQDAVTAIIGGLADRPAGAHVLMVAADDTVIDLPTDELLRRYAPDVPVRTRITGRTGLVDSGRALRLFGWRPEFSVHAASGDHAPVEPEQRPSAAARISGTDGALTPSDT</sequence>
<dbReference type="EMBL" id="RZGZ01000001">
    <property type="protein sequence ID" value="RUR03505.1"/>
    <property type="molecule type" value="Genomic_DNA"/>
</dbReference>
<proteinExistence type="inferred from homology"/>
<evidence type="ECO:0000259" key="5">
    <source>
        <dbReference type="Pfam" id="PF01370"/>
    </source>
</evidence>
<evidence type="ECO:0000256" key="1">
    <source>
        <dbReference type="ARBA" id="ARBA00007637"/>
    </source>
</evidence>
<dbReference type="Gene3D" id="3.40.50.720">
    <property type="entry name" value="NAD(P)-binding Rossmann-like Domain"/>
    <property type="match status" value="1"/>
</dbReference>
<keyword evidence="2" id="KW-0560">Oxidoreductase</keyword>
<name>A0A433JWX6_9MICO</name>
<evidence type="ECO:0000313" key="6">
    <source>
        <dbReference type="EMBL" id="RUR03505.1"/>
    </source>
</evidence>
<accession>A0A433JWX6</accession>
<dbReference type="InterPro" id="IPR001509">
    <property type="entry name" value="Epimerase_deHydtase"/>
</dbReference>
<reference evidence="6 7" key="1">
    <citation type="submission" date="2018-12" db="EMBL/GenBank/DDBJ databases">
        <authorList>
            <person name="Li F."/>
        </authorList>
    </citation>
    <scope>NUCLEOTIDE SEQUENCE [LARGE SCALE GENOMIC DNA]</scope>
    <source>
        <strain evidence="6 7">EGI 6500705</strain>
    </source>
</reference>
<dbReference type="AlphaFoldDB" id="A0A433JWX6"/>
<dbReference type="SUPFAM" id="SSF51735">
    <property type="entry name" value="NAD(P)-binding Rossmann-fold domains"/>
    <property type="match status" value="1"/>
</dbReference>
<dbReference type="GO" id="GO:0016491">
    <property type="term" value="F:oxidoreductase activity"/>
    <property type="evidence" value="ECO:0007669"/>
    <property type="project" value="UniProtKB-KW"/>
</dbReference>
<protein>
    <submittedName>
        <fullName evidence="6">NAD(P)-dependent oxidoreductase</fullName>
    </submittedName>
</protein>
<dbReference type="InterPro" id="IPR036291">
    <property type="entry name" value="NAD(P)-bd_dom_sf"/>
</dbReference>
<evidence type="ECO:0000256" key="4">
    <source>
        <dbReference type="SAM" id="MobiDB-lite"/>
    </source>
</evidence>
<evidence type="ECO:0000256" key="3">
    <source>
        <dbReference type="ARBA" id="ARBA00023027"/>
    </source>
</evidence>
<organism evidence="6 7">
    <name type="scientific">Labedella endophytica</name>
    <dbReference type="NCBI Taxonomy" id="1523160"/>
    <lineage>
        <taxon>Bacteria</taxon>
        <taxon>Bacillati</taxon>
        <taxon>Actinomycetota</taxon>
        <taxon>Actinomycetes</taxon>
        <taxon>Micrococcales</taxon>
        <taxon>Microbacteriaceae</taxon>
        <taxon>Labedella</taxon>
    </lineage>
</organism>